<proteinExistence type="predicted"/>
<dbReference type="Proteomes" id="UP000324748">
    <property type="component" value="Unassembled WGS sequence"/>
</dbReference>
<comment type="caution">
    <text evidence="2">The sequence shown here is derived from an EMBL/GenBank/DDBJ whole genome shotgun (WGS) entry which is preliminary data.</text>
</comment>
<evidence type="ECO:0000313" key="2">
    <source>
        <dbReference type="EMBL" id="KAA1065021.1"/>
    </source>
</evidence>
<accession>A0A5B0LKY4</accession>
<evidence type="ECO:0000313" key="3">
    <source>
        <dbReference type="Proteomes" id="UP000324748"/>
    </source>
</evidence>
<gene>
    <name evidence="2" type="ORF">PGT21_021756</name>
</gene>
<keyword evidence="3" id="KW-1185">Reference proteome</keyword>
<feature type="region of interest" description="Disordered" evidence="1">
    <location>
        <begin position="17"/>
        <end position="41"/>
    </location>
</feature>
<name>A0A5B0LKY4_PUCGR</name>
<feature type="compositionally biased region" description="Basic and acidic residues" evidence="1">
    <location>
        <begin position="23"/>
        <end position="34"/>
    </location>
</feature>
<evidence type="ECO:0000256" key="1">
    <source>
        <dbReference type="SAM" id="MobiDB-lite"/>
    </source>
</evidence>
<reference evidence="2 3" key="1">
    <citation type="submission" date="2019-05" db="EMBL/GenBank/DDBJ databases">
        <title>Emergence of the Ug99 lineage of the wheat stem rust pathogen through somatic hybridization.</title>
        <authorList>
            <person name="Li F."/>
            <person name="Upadhyaya N.M."/>
            <person name="Sperschneider J."/>
            <person name="Matny O."/>
            <person name="Nguyen-Phuc H."/>
            <person name="Mago R."/>
            <person name="Raley C."/>
            <person name="Miller M.E."/>
            <person name="Silverstein K.A.T."/>
            <person name="Henningsen E."/>
            <person name="Hirsch C.D."/>
            <person name="Visser B."/>
            <person name="Pretorius Z.A."/>
            <person name="Steffenson B.J."/>
            <person name="Schwessinger B."/>
            <person name="Dodds P.N."/>
            <person name="Figueroa M."/>
        </authorList>
    </citation>
    <scope>NUCLEOTIDE SEQUENCE [LARGE SCALE GENOMIC DNA]</scope>
    <source>
        <strain evidence="2">21-0</strain>
    </source>
</reference>
<protein>
    <submittedName>
        <fullName evidence="2">Uncharacterized protein</fullName>
    </submittedName>
</protein>
<organism evidence="2 3">
    <name type="scientific">Puccinia graminis f. sp. tritici</name>
    <dbReference type="NCBI Taxonomy" id="56615"/>
    <lineage>
        <taxon>Eukaryota</taxon>
        <taxon>Fungi</taxon>
        <taxon>Dikarya</taxon>
        <taxon>Basidiomycota</taxon>
        <taxon>Pucciniomycotina</taxon>
        <taxon>Pucciniomycetes</taxon>
        <taxon>Pucciniales</taxon>
        <taxon>Pucciniaceae</taxon>
        <taxon>Puccinia</taxon>
    </lineage>
</organism>
<dbReference type="EMBL" id="VSWC01000197">
    <property type="protein sequence ID" value="KAA1065021.1"/>
    <property type="molecule type" value="Genomic_DNA"/>
</dbReference>
<feature type="region of interest" description="Disordered" evidence="1">
    <location>
        <begin position="153"/>
        <end position="192"/>
    </location>
</feature>
<sequence length="278" mass="31556">MHPSRVLLMTRISEPSIAKNVTNRKEPNGKKPQYESRISNTHSQYALQKDENTARMVSDSKTKKPTKYSIPSIFAGFKKTLQTPSSVDLTTRKTFNPFKDSLKPVKISEASGSKGLGGVSDMGVASSTPLSRMQLEGAERRKKFMRKCEDPLKAKQLRFESPRNALAPQNTSKTRSHKRGLSKRDYPSPVEEDHISEDEILQSIKQRKFQPDILNDNKDLLKSALKTSTPLDRPLGLTSRIFRSQKRKGLAACPWLKLNRRFLMDYIKVHLCLKKLST</sequence>
<dbReference type="AlphaFoldDB" id="A0A5B0LKY4"/>